<proteinExistence type="predicted"/>
<accession>A0AAV8QK27</accession>
<dbReference type="EMBL" id="JAQQAF010000007">
    <property type="protein sequence ID" value="KAJ8471439.1"/>
    <property type="molecule type" value="Genomic_DNA"/>
</dbReference>
<organism evidence="1 2">
    <name type="scientific">Ensete ventricosum</name>
    <name type="common">Abyssinian banana</name>
    <name type="synonym">Musa ensete</name>
    <dbReference type="NCBI Taxonomy" id="4639"/>
    <lineage>
        <taxon>Eukaryota</taxon>
        <taxon>Viridiplantae</taxon>
        <taxon>Streptophyta</taxon>
        <taxon>Embryophyta</taxon>
        <taxon>Tracheophyta</taxon>
        <taxon>Spermatophyta</taxon>
        <taxon>Magnoliopsida</taxon>
        <taxon>Liliopsida</taxon>
        <taxon>Zingiberales</taxon>
        <taxon>Musaceae</taxon>
        <taxon>Ensete</taxon>
    </lineage>
</organism>
<evidence type="ECO:0000313" key="1">
    <source>
        <dbReference type="EMBL" id="KAJ8471439.1"/>
    </source>
</evidence>
<name>A0AAV8QK27_ENSVE</name>
<dbReference type="Proteomes" id="UP001222027">
    <property type="component" value="Unassembled WGS sequence"/>
</dbReference>
<comment type="caution">
    <text evidence="1">The sequence shown here is derived from an EMBL/GenBank/DDBJ whole genome shotgun (WGS) entry which is preliminary data.</text>
</comment>
<gene>
    <name evidence="1" type="ORF">OPV22_025782</name>
</gene>
<reference evidence="1 2" key="1">
    <citation type="submission" date="2022-12" db="EMBL/GenBank/DDBJ databases">
        <title>Chromosome-scale assembly of the Ensete ventricosum genome.</title>
        <authorList>
            <person name="Dussert Y."/>
            <person name="Stocks J."/>
            <person name="Wendawek A."/>
            <person name="Woldeyes F."/>
            <person name="Nichols R.A."/>
            <person name="Borrell J.S."/>
        </authorList>
    </citation>
    <scope>NUCLEOTIDE SEQUENCE [LARGE SCALE GENOMIC DNA]</scope>
    <source>
        <strain evidence="2">cv. Maze</strain>
        <tissue evidence="1">Seeds</tissue>
    </source>
</reference>
<keyword evidence="2" id="KW-1185">Reference proteome</keyword>
<dbReference type="AlphaFoldDB" id="A0AAV8QK27"/>
<evidence type="ECO:0000313" key="2">
    <source>
        <dbReference type="Proteomes" id="UP001222027"/>
    </source>
</evidence>
<sequence>MYVANRIEGARSWSLNSLEFSFLDFYLEIRNEGLVIINLLTFFCFPGEVHMMDPDSSGHGVIHFEAALIQGHKQDEKGKPILNAEANNMQS</sequence>
<protein>
    <submittedName>
        <fullName evidence="1">Uncharacterized protein</fullName>
    </submittedName>
</protein>